<dbReference type="AlphaFoldDB" id="A0A1Z4JGJ9"/>
<gene>
    <name evidence="1" type="ORF">NIES2135_27010</name>
</gene>
<dbReference type="Proteomes" id="UP000217895">
    <property type="component" value="Chromosome"/>
</dbReference>
<dbReference type="EMBL" id="AP018203">
    <property type="protein sequence ID" value="BAY55876.1"/>
    <property type="molecule type" value="Genomic_DNA"/>
</dbReference>
<evidence type="ECO:0000313" key="1">
    <source>
        <dbReference type="EMBL" id="BAY55876.1"/>
    </source>
</evidence>
<accession>A0A1Z4JGJ9</accession>
<reference evidence="1 2" key="1">
    <citation type="submission" date="2017-06" db="EMBL/GenBank/DDBJ databases">
        <title>Genome sequencing of cyanobaciteial culture collection at National Institute for Environmental Studies (NIES).</title>
        <authorList>
            <person name="Hirose Y."/>
            <person name="Shimura Y."/>
            <person name="Fujisawa T."/>
            <person name="Nakamura Y."/>
            <person name="Kawachi M."/>
        </authorList>
    </citation>
    <scope>NUCLEOTIDE SEQUENCE [LARGE SCALE GENOMIC DNA]</scope>
    <source>
        <strain evidence="1 2">NIES-2135</strain>
    </source>
</reference>
<protein>
    <submittedName>
        <fullName evidence="1">Uncharacterized protein</fullName>
    </submittedName>
</protein>
<name>A0A1Z4JGJ9_LEPBY</name>
<evidence type="ECO:0000313" key="2">
    <source>
        <dbReference type="Proteomes" id="UP000217895"/>
    </source>
</evidence>
<organism evidence="1 2">
    <name type="scientific">Leptolyngbya boryana NIES-2135</name>
    <dbReference type="NCBI Taxonomy" id="1973484"/>
    <lineage>
        <taxon>Bacteria</taxon>
        <taxon>Bacillati</taxon>
        <taxon>Cyanobacteriota</taxon>
        <taxon>Cyanophyceae</taxon>
        <taxon>Leptolyngbyales</taxon>
        <taxon>Leptolyngbyaceae</taxon>
        <taxon>Leptolyngbya group</taxon>
        <taxon>Leptolyngbya</taxon>
    </lineage>
</organism>
<proteinExistence type="predicted"/>
<keyword evidence="2" id="KW-1185">Reference proteome</keyword>
<sequence>MNSNLDIFGDEWLREAARIEEEAGGDIGAGFDWGTGLGAYVASSKSFIDRDKVMTVLQETLTWLDQEELEAMINSLEDQARNHWIEKFQAAQSA</sequence>